<feature type="domain" description="Flavodoxin-like fold" evidence="3">
    <location>
        <begin position="1"/>
        <end position="62"/>
    </location>
</feature>
<dbReference type="SMR" id="A0A0F7CGY5"/>
<organism evidence="4 5">
    <name type="scientific">Paenibacillus durus ATCC 35681</name>
    <dbReference type="NCBI Taxonomy" id="1333534"/>
    <lineage>
        <taxon>Bacteria</taxon>
        <taxon>Bacillati</taxon>
        <taxon>Bacillota</taxon>
        <taxon>Bacilli</taxon>
        <taxon>Bacillales</taxon>
        <taxon>Paenibacillaceae</taxon>
        <taxon>Paenibacillus</taxon>
    </lineage>
</organism>
<dbReference type="Proteomes" id="UP000034189">
    <property type="component" value="Chromosome"/>
</dbReference>
<keyword evidence="2" id="KW-0560">Oxidoreductase</keyword>
<evidence type="ECO:0000256" key="1">
    <source>
        <dbReference type="ARBA" id="ARBA00006252"/>
    </source>
</evidence>
<dbReference type="InterPro" id="IPR051545">
    <property type="entry name" value="NAD(P)H_dehydrogenase_qn"/>
</dbReference>
<dbReference type="Gene3D" id="3.40.50.360">
    <property type="match status" value="1"/>
</dbReference>
<dbReference type="InterPro" id="IPR003680">
    <property type="entry name" value="Flavodoxin_fold"/>
</dbReference>
<evidence type="ECO:0000313" key="4">
    <source>
        <dbReference type="EMBL" id="AKG33335.1"/>
    </source>
</evidence>
<dbReference type="OrthoDB" id="9798454at2"/>
<dbReference type="GO" id="GO:0003955">
    <property type="term" value="F:NAD(P)H dehydrogenase (quinone) activity"/>
    <property type="evidence" value="ECO:0007669"/>
    <property type="project" value="TreeGrafter"/>
</dbReference>
<dbReference type="PANTHER" id="PTHR10204">
    <property type="entry name" value="NAD P H OXIDOREDUCTASE-RELATED"/>
    <property type="match status" value="1"/>
</dbReference>
<reference evidence="4 5" key="2">
    <citation type="journal article" date="2016" name="Genome Announc.">
        <title>Genome Sequence of a Gram-Positive Diazotroph, Paenibacillus durus Type Strain ATCC 35681.</title>
        <authorList>
            <person name="Halim M.A."/>
            <person name="Rahman A.Y."/>
            <person name="Sim K.S."/>
            <person name="Yam H.C."/>
            <person name="Rahim A.A."/>
            <person name="Ghazali A.H."/>
            <person name="Najimudin N."/>
        </authorList>
    </citation>
    <scope>NUCLEOTIDE SEQUENCE [LARGE SCALE GENOMIC DNA]</scope>
    <source>
        <strain evidence="4 5">ATCC 35681</strain>
    </source>
</reference>
<dbReference type="GO" id="GO:0005829">
    <property type="term" value="C:cytosol"/>
    <property type="evidence" value="ECO:0007669"/>
    <property type="project" value="TreeGrafter"/>
</dbReference>
<evidence type="ECO:0000313" key="5">
    <source>
        <dbReference type="Proteomes" id="UP000034189"/>
    </source>
</evidence>
<proteinExistence type="inferred from homology"/>
<dbReference type="InterPro" id="IPR029039">
    <property type="entry name" value="Flavoprotein-like_sf"/>
</dbReference>
<accession>A0A0F7CGY5</accession>
<dbReference type="Pfam" id="PF02525">
    <property type="entry name" value="Flavodoxin_2"/>
    <property type="match status" value="1"/>
</dbReference>
<dbReference type="PATRIC" id="fig|1333534.5.peg.186"/>
<comment type="similarity">
    <text evidence="1">Belongs to the NAD(P)H dehydrogenase (quinone) family.</text>
</comment>
<dbReference type="RefSeq" id="WP_046722643.1">
    <property type="nucleotide sequence ID" value="NZ_CP011114.1"/>
</dbReference>
<dbReference type="AlphaFoldDB" id="A0A0F7CGY5"/>
<evidence type="ECO:0000259" key="3">
    <source>
        <dbReference type="Pfam" id="PF02525"/>
    </source>
</evidence>
<gene>
    <name evidence="4" type="ORF">VK70_00845</name>
</gene>
<evidence type="ECO:0000256" key="2">
    <source>
        <dbReference type="ARBA" id="ARBA00023002"/>
    </source>
</evidence>
<dbReference type="HOGENOM" id="CLU_1968356_0_0_9"/>
<reference evidence="4 5" key="1">
    <citation type="submission" date="2015-03" db="EMBL/GenBank/DDBJ databases">
        <authorList>
            <person name="Abdul Halim M."/>
        </authorList>
    </citation>
    <scope>NUCLEOTIDE SEQUENCE [LARGE SCALE GENOMIC DNA]</scope>
    <source>
        <strain evidence="4 5">ATCC 35681</strain>
    </source>
</reference>
<protein>
    <recommendedName>
        <fullName evidence="3">Flavodoxin-like fold domain-containing protein</fullName>
    </recommendedName>
</protein>
<sequence>MNVLLVYAHPEPKSFNGALKDLAVAFLTDEGHQVKVSDLYAMNFKAAADRDDFLMLENPDFFMYQFEQGKATKTNTFAWTPARDEDARIRYLEDYKKRLQNLSAILSIPYHPISHYDEHHQLKMEYR</sequence>
<dbReference type="PANTHER" id="PTHR10204:SF34">
    <property type="entry name" value="NAD(P)H DEHYDROGENASE [QUINONE] 1 ISOFORM 1"/>
    <property type="match status" value="1"/>
</dbReference>
<name>A0A0F7CGY5_PAEDU</name>
<dbReference type="SUPFAM" id="SSF52218">
    <property type="entry name" value="Flavoproteins"/>
    <property type="match status" value="1"/>
</dbReference>
<dbReference type="EMBL" id="CP011114">
    <property type="protein sequence ID" value="AKG33335.1"/>
    <property type="molecule type" value="Genomic_DNA"/>
</dbReference>